<dbReference type="GO" id="GO:0005886">
    <property type="term" value="C:plasma membrane"/>
    <property type="evidence" value="ECO:0007669"/>
    <property type="project" value="UniProtKB-SubCell"/>
</dbReference>
<dbReference type="EC" id="2.7.8.26" evidence="5"/>
<keyword evidence="8" id="KW-0169">Cobalamin biosynthesis</keyword>
<keyword evidence="11" id="KW-0460">Magnesium</keyword>
<organism evidence="20 21">
    <name type="scientific">Candidatus Thermofonsia Clade 3 bacterium</name>
    <dbReference type="NCBI Taxonomy" id="2364212"/>
    <lineage>
        <taxon>Bacteria</taxon>
        <taxon>Bacillati</taxon>
        <taxon>Chloroflexota</taxon>
        <taxon>Candidatus Thermofontia</taxon>
        <taxon>Candidatus Thermofonsia Clade 3</taxon>
    </lineage>
</organism>
<evidence type="ECO:0000256" key="16">
    <source>
        <dbReference type="ARBA" id="ARBA00032853"/>
    </source>
</evidence>
<evidence type="ECO:0000256" key="13">
    <source>
        <dbReference type="ARBA" id="ARBA00023136"/>
    </source>
</evidence>
<evidence type="ECO:0000256" key="12">
    <source>
        <dbReference type="ARBA" id="ARBA00022989"/>
    </source>
</evidence>
<comment type="similarity">
    <text evidence="4">Belongs to the CobS family.</text>
</comment>
<evidence type="ECO:0000256" key="5">
    <source>
        <dbReference type="ARBA" id="ARBA00013200"/>
    </source>
</evidence>
<evidence type="ECO:0000256" key="6">
    <source>
        <dbReference type="ARBA" id="ARBA00015850"/>
    </source>
</evidence>
<evidence type="ECO:0000256" key="19">
    <source>
        <dbReference type="SAM" id="Phobius"/>
    </source>
</evidence>
<name>A0A2M8Q6W3_9CHLR</name>
<keyword evidence="7" id="KW-1003">Cell membrane</keyword>
<evidence type="ECO:0000256" key="15">
    <source>
        <dbReference type="ARBA" id="ARBA00032605"/>
    </source>
</evidence>
<keyword evidence="13 19" id="KW-0472">Membrane</keyword>
<comment type="catalytic activity">
    <reaction evidence="18">
        <text>alpha-ribazole 5'-phosphate + adenosylcob(III)inamide-GDP = adenosylcob(III)alamin 5'-phosphate + GMP + H(+)</text>
        <dbReference type="Rhea" id="RHEA:23560"/>
        <dbReference type="ChEBI" id="CHEBI:15378"/>
        <dbReference type="ChEBI" id="CHEBI:57918"/>
        <dbReference type="ChEBI" id="CHEBI:58115"/>
        <dbReference type="ChEBI" id="CHEBI:60487"/>
        <dbReference type="ChEBI" id="CHEBI:60493"/>
        <dbReference type="EC" id="2.7.8.26"/>
    </reaction>
</comment>
<protein>
    <recommendedName>
        <fullName evidence="6">Adenosylcobinamide-GDP ribazoletransferase</fullName>
        <ecNumber evidence="5">2.7.8.26</ecNumber>
    </recommendedName>
    <alternativeName>
        <fullName evidence="16">Cobalamin synthase</fullName>
    </alternativeName>
    <alternativeName>
        <fullName evidence="15">Cobalamin-5'-phosphate synthase</fullName>
    </alternativeName>
</protein>
<feature type="non-terminal residue" evidence="20">
    <location>
        <position position="1"/>
    </location>
</feature>
<evidence type="ECO:0000256" key="3">
    <source>
        <dbReference type="ARBA" id="ARBA00004663"/>
    </source>
</evidence>
<dbReference type="Proteomes" id="UP000230790">
    <property type="component" value="Unassembled WGS sequence"/>
</dbReference>
<evidence type="ECO:0000256" key="10">
    <source>
        <dbReference type="ARBA" id="ARBA00022692"/>
    </source>
</evidence>
<evidence type="ECO:0000256" key="11">
    <source>
        <dbReference type="ARBA" id="ARBA00022842"/>
    </source>
</evidence>
<keyword evidence="9 20" id="KW-0808">Transferase</keyword>
<evidence type="ECO:0000313" key="21">
    <source>
        <dbReference type="Proteomes" id="UP000230790"/>
    </source>
</evidence>
<evidence type="ECO:0000256" key="18">
    <source>
        <dbReference type="ARBA" id="ARBA00049504"/>
    </source>
</evidence>
<dbReference type="GO" id="GO:0009236">
    <property type="term" value="P:cobalamin biosynthetic process"/>
    <property type="evidence" value="ECO:0007669"/>
    <property type="project" value="UniProtKB-UniPathway"/>
</dbReference>
<keyword evidence="10 19" id="KW-0812">Transmembrane</keyword>
<comment type="caution">
    <text evidence="20">The sequence shown here is derived from an EMBL/GenBank/DDBJ whole genome shotgun (WGS) entry which is preliminary data.</text>
</comment>
<dbReference type="UniPathway" id="UPA00148">
    <property type="reaction ID" value="UER00238"/>
</dbReference>
<evidence type="ECO:0000256" key="7">
    <source>
        <dbReference type="ARBA" id="ARBA00022475"/>
    </source>
</evidence>
<dbReference type="InterPro" id="IPR003805">
    <property type="entry name" value="CobS"/>
</dbReference>
<feature type="transmembrane region" description="Helical" evidence="19">
    <location>
        <begin position="58"/>
        <end position="87"/>
    </location>
</feature>
<dbReference type="PANTHER" id="PTHR34148:SF1">
    <property type="entry name" value="ADENOSYLCOBINAMIDE-GDP RIBAZOLETRANSFERASE"/>
    <property type="match status" value="1"/>
</dbReference>
<dbReference type="HAMAP" id="MF_00719">
    <property type="entry name" value="CobS"/>
    <property type="match status" value="1"/>
</dbReference>
<proteinExistence type="inferred from homology"/>
<feature type="non-terminal residue" evidence="20">
    <location>
        <position position="133"/>
    </location>
</feature>
<evidence type="ECO:0000256" key="17">
    <source>
        <dbReference type="ARBA" id="ARBA00048623"/>
    </source>
</evidence>
<comment type="subcellular location">
    <subcellularLocation>
        <location evidence="2">Cell membrane</location>
        <topology evidence="2">Multi-pass membrane protein</topology>
    </subcellularLocation>
</comment>
<evidence type="ECO:0000313" key="20">
    <source>
        <dbReference type="EMBL" id="PJF45541.1"/>
    </source>
</evidence>
<gene>
    <name evidence="20" type="ORF">CUN48_18365</name>
</gene>
<dbReference type="GO" id="GO:0051073">
    <property type="term" value="F:adenosylcobinamide-GDP ribazoletransferase activity"/>
    <property type="evidence" value="ECO:0007669"/>
    <property type="project" value="UniProtKB-EC"/>
</dbReference>
<evidence type="ECO:0000256" key="8">
    <source>
        <dbReference type="ARBA" id="ARBA00022573"/>
    </source>
</evidence>
<dbReference type="PANTHER" id="PTHR34148">
    <property type="entry name" value="ADENOSYLCOBINAMIDE-GDP RIBAZOLETRANSFERASE"/>
    <property type="match status" value="1"/>
</dbReference>
<sequence length="133" mass="13786">LGLKATFLATAGDAWIAAAALAPVLGRWADVYGIVRFPPAREGGLGRAFQSQLRPGDFVIASGTTLILALALGGARGLAALAIVWLVTHLLGRWWTRDLGGLTGDTYGALCEIAEVVVLATLTASIPVHLVGR</sequence>
<evidence type="ECO:0000256" key="1">
    <source>
        <dbReference type="ARBA" id="ARBA00001946"/>
    </source>
</evidence>
<comment type="catalytic activity">
    <reaction evidence="17">
        <text>alpha-ribazole + adenosylcob(III)inamide-GDP = adenosylcob(III)alamin + GMP + H(+)</text>
        <dbReference type="Rhea" id="RHEA:16049"/>
        <dbReference type="ChEBI" id="CHEBI:10329"/>
        <dbReference type="ChEBI" id="CHEBI:15378"/>
        <dbReference type="ChEBI" id="CHEBI:18408"/>
        <dbReference type="ChEBI" id="CHEBI:58115"/>
        <dbReference type="ChEBI" id="CHEBI:60487"/>
        <dbReference type="EC" id="2.7.8.26"/>
    </reaction>
</comment>
<dbReference type="Pfam" id="PF02654">
    <property type="entry name" value="CobS"/>
    <property type="match status" value="1"/>
</dbReference>
<keyword evidence="12 19" id="KW-1133">Transmembrane helix</keyword>
<comment type="pathway">
    <text evidence="3">Cofactor biosynthesis; adenosylcobalamin biosynthesis; adenosylcobalamin from cob(II)yrinate a,c-diamide: step 7/7.</text>
</comment>
<evidence type="ECO:0000256" key="2">
    <source>
        <dbReference type="ARBA" id="ARBA00004651"/>
    </source>
</evidence>
<comment type="cofactor">
    <cofactor evidence="1">
        <name>Mg(2+)</name>
        <dbReference type="ChEBI" id="CHEBI:18420"/>
    </cofactor>
</comment>
<evidence type="ECO:0000256" key="9">
    <source>
        <dbReference type="ARBA" id="ARBA00022679"/>
    </source>
</evidence>
<evidence type="ECO:0000256" key="4">
    <source>
        <dbReference type="ARBA" id="ARBA00010561"/>
    </source>
</evidence>
<dbReference type="GO" id="GO:0008818">
    <property type="term" value="F:cobalamin 5'-phosphate synthase activity"/>
    <property type="evidence" value="ECO:0007669"/>
    <property type="project" value="InterPro"/>
</dbReference>
<dbReference type="AlphaFoldDB" id="A0A2M8Q6W3"/>
<evidence type="ECO:0000256" key="14">
    <source>
        <dbReference type="ARBA" id="ARBA00025228"/>
    </source>
</evidence>
<accession>A0A2M8Q6W3</accession>
<comment type="function">
    <text evidence="14">Joins adenosylcobinamide-GDP and alpha-ribazole to generate adenosylcobalamin (Ado-cobalamin). Also synthesizes adenosylcobalamin 5'-phosphate from adenosylcobinamide-GDP and alpha-ribazole 5'-phosphate.</text>
</comment>
<reference evidence="20 21" key="1">
    <citation type="submission" date="2017-11" db="EMBL/GenBank/DDBJ databases">
        <title>Evolution of Phototrophy in the Chloroflexi Phylum Driven by Horizontal Gene Transfer.</title>
        <authorList>
            <person name="Ward L.M."/>
            <person name="Hemp J."/>
            <person name="Shih P.M."/>
            <person name="Mcglynn S.E."/>
            <person name="Fischer W."/>
        </authorList>
    </citation>
    <scope>NUCLEOTIDE SEQUENCE [LARGE SCALE GENOMIC DNA]</scope>
    <source>
        <strain evidence="20">JP3_7</strain>
    </source>
</reference>
<dbReference type="EMBL" id="PGTN01000992">
    <property type="protein sequence ID" value="PJF45541.1"/>
    <property type="molecule type" value="Genomic_DNA"/>
</dbReference>